<evidence type="ECO:0000313" key="8">
    <source>
        <dbReference type="EMBL" id="CAF3453053.1"/>
    </source>
</evidence>
<evidence type="ECO:0000256" key="1">
    <source>
        <dbReference type="ARBA" id="ARBA00022473"/>
    </source>
</evidence>
<dbReference type="GO" id="GO:0005615">
    <property type="term" value="C:extracellular space"/>
    <property type="evidence" value="ECO:0007669"/>
    <property type="project" value="TreeGrafter"/>
</dbReference>
<dbReference type="InterPro" id="IPR036844">
    <property type="entry name" value="Hint_dom_sf"/>
</dbReference>
<organism evidence="11 15">
    <name type="scientific">Rotaria socialis</name>
    <dbReference type="NCBI Taxonomy" id="392032"/>
    <lineage>
        <taxon>Eukaryota</taxon>
        <taxon>Metazoa</taxon>
        <taxon>Spiralia</taxon>
        <taxon>Gnathifera</taxon>
        <taxon>Rotifera</taxon>
        <taxon>Eurotatoria</taxon>
        <taxon>Bdelloidea</taxon>
        <taxon>Philodinida</taxon>
        <taxon>Philodinidae</taxon>
        <taxon>Rotaria</taxon>
    </lineage>
</organism>
<evidence type="ECO:0000313" key="12">
    <source>
        <dbReference type="EMBL" id="CAF4616898.1"/>
    </source>
</evidence>
<dbReference type="GO" id="GO:0007267">
    <property type="term" value="P:cell-cell signaling"/>
    <property type="evidence" value="ECO:0007669"/>
    <property type="project" value="InterPro"/>
</dbReference>
<feature type="chain" id="PRO_5036237594" evidence="3">
    <location>
        <begin position="20"/>
        <end position="265"/>
    </location>
</feature>
<evidence type="ECO:0000313" key="15">
    <source>
        <dbReference type="Proteomes" id="UP000663851"/>
    </source>
</evidence>
<dbReference type="EMBL" id="CAJOBO010004732">
    <property type="protein sequence ID" value="CAF4528517.1"/>
    <property type="molecule type" value="Genomic_DNA"/>
</dbReference>
<gene>
    <name evidence="9" type="ORF">GRG538_LOCUS16641</name>
    <name evidence="11" type="ORF">HFQ381_LOCUS29576</name>
    <name evidence="8" type="ORF">KIK155_LOCUS12528</name>
    <name evidence="7" type="ORF">LUA448_LOCUS20794</name>
    <name evidence="14" type="ORF">QYT958_LOCUS31396</name>
    <name evidence="6" type="ORF">TIS948_LOCUS19561</name>
    <name evidence="13" type="ORF">TOA249_LOCUS27004</name>
    <name evidence="12" type="ORF">TSG867_LOCUS28800</name>
    <name evidence="10" type="ORF">UJA718_LOCUS24272</name>
</gene>
<dbReference type="Proteomes" id="UP000663825">
    <property type="component" value="Unassembled WGS sequence"/>
</dbReference>
<dbReference type="AlphaFoldDB" id="A0A820X7U7"/>
<keyword evidence="2 3" id="KW-0732">Signal</keyword>
<dbReference type="SMART" id="SM00305">
    <property type="entry name" value="HintC"/>
    <property type="match status" value="1"/>
</dbReference>
<reference evidence="11" key="1">
    <citation type="submission" date="2021-02" db="EMBL/GenBank/DDBJ databases">
        <authorList>
            <person name="Nowell W R."/>
        </authorList>
    </citation>
    <scope>NUCLEOTIDE SEQUENCE</scope>
</reference>
<dbReference type="GO" id="GO:0007224">
    <property type="term" value="P:smoothened signaling pathway"/>
    <property type="evidence" value="ECO:0007669"/>
    <property type="project" value="TreeGrafter"/>
</dbReference>
<dbReference type="InterPro" id="IPR003587">
    <property type="entry name" value="Hint_dom_N"/>
</dbReference>
<protein>
    <submittedName>
        <fullName evidence="11">Uncharacterized protein</fullName>
    </submittedName>
</protein>
<dbReference type="GO" id="GO:0001708">
    <property type="term" value="P:cell fate specification"/>
    <property type="evidence" value="ECO:0007669"/>
    <property type="project" value="TreeGrafter"/>
</dbReference>
<dbReference type="Gene3D" id="2.170.16.10">
    <property type="entry name" value="Hedgehog/Intein (Hint) domain"/>
    <property type="match status" value="1"/>
</dbReference>
<dbReference type="SUPFAM" id="SSF51294">
    <property type="entry name" value="Hedgehog/intein (Hint) domain"/>
    <property type="match status" value="1"/>
</dbReference>
<evidence type="ECO:0000313" key="16">
    <source>
        <dbReference type="Proteomes" id="UP000663873"/>
    </source>
</evidence>
<dbReference type="PANTHER" id="PTHR11889">
    <property type="entry name" value="HEDGEHOG"/>
    <property type="match status" value="1"/>
</dbReference>
<evidence type="ECO:0000313" key="7">
    <source>
        <dbReference type="EMBL" id="CAF3436433.1"/>
    </source>
</evidence>
<keyword evidence="16" id="KW-1185">Reference proteome</keyword>
<dbReference type="Proteomes" id="UP000663848">
    <property type="component" value="Unassembled WGS sequence"/>
</dbReference>
<dbReference type="Proteomes" id="UP000663833">
    <property type="component" value="Unassembled WGS sequence"/>
</dbReference>
<dbReference type="GO" id="GO:0005113">
    <property type="term" value="F:patched binding"/>
    <property type="evidence" value="ECO:0007669"/>
    <property type="project" value="TreeGrafter"/>
</dbReference>
<dbReference type="EMBL" id="CAJNYD010002641">
    <property type="protein sequence ID" value="CAF3436433.1"/>
    <property type="molecule type" value="Genomic_DNA"/>
</dbReference>
<dbReference type="EMBL" id="CAJNXB010003436">
    <property type="protein sequence ID" value="CAF3314103.1"/>
    <property type="molecule type" value="Genomic_DNA"/>
</dbReference>
<accession>A0A820X7U7</accession>
<name>A0A820X7U7_9BILA</name>
<evidence type="ECO:0000313" key="14">
    <source>
        <dbReference type="EMBL" id="CAF4918900.1"/>
    </source>
</evidence>
<evidence type="ECO:0000313" key="10">
    <source>
        <dbReference type="EMBL" id="CAF4472179.1"/>
    </source>
</evidence>
<dbReference type="Proteomes" id="UP000663873">
    <property type="component" value="Unassembled WGS sequence"/>
</dbReference>
<dbReference type="PRINTS" id="PR00632">
    <property type="entry name" value="SONICHHOG"/>
</dbReference>
<dbReference type="Proteomes" id="UP000663865">
    <property type="component" value="Unassembled WGS sequence"/>
</dbReference>
<dbReference type="Proteomes" id="UP000663872">
    <property type="component" value="Unassembled WGS sequence"/>
</dbReference>
<dbReference type="InterPro" id="IPR003586">
    <property type="entry name" value="Hint_dom_C"/>
</dbReference>
<dbReference type="EMBL" id="CAJNYV010002053">
    <property type="protein sequence ID" value="CAF3453053.1"/>
    <property type="molecule type" value="Genomic_DNA"/>
</dbReference>
<feature type="domain" description="Hint" evidence="4">
    <location>
        <begin position="154"/>
        <end position="198"/>
    </location>
</feature>
<dbReference type="EMBL" id="CAJOBS010003316">
    <property type="protein sequence ID" value="CAF4852468.1"/>
    <property type="molecule type" value="Genomic_DNA"/>
</dbReference>
<dbReference type="EMBL" id="CAJOBP010005543">
    <property type="protein sequence ID" value="CAF4472179.1"/>
    <property type="molecule type" value="Genomic_DNA"/>
</dbReference>
<dbReference type="EMBL" id="CAJOBQ010003765">
    <property type="protein sequence ID" value="CAF4616898.1"/>
    <property type="molecule type" value="Genomic_DNA"/>
</dbReference>
<evidence type="ECO:0000313" key="13">
    <source>
        <dbReference type="EMBL" id="CAF4852468.1"/>
    </source>
</evidence>
<dbReference type="EMBL" id="CAJOBR010017645">
    <property type="protein sequence ID" value="CAF4918900.1"/>
    <property type="molecule type" value="Genomic_DNA"/>
</dbReference>
<dbReference type="Proteomes" id="UP000663851">
    <property type="component" value="Unassembled WGS sequence"/>
</dbReference>
<dbReference type="OrthoDB" id="5212at2759"/>
<evidence type="ECO:0000313" key="11">
    <source>
        <dbReference type="EMBL" id="CAF4528517.1"/>
    </source>
</evidence>
<dbReference type="SMART" id="SM00306">
    <property type="entry name" value="HintN"/>
    <property type="match status" value="1"/>
</dbReference>
<keyword evidence="1" id="KW-0217">Developmental protein</keyword>
<feature type="signal peptide" evidence="3">
    <location>
        <begin position="1"/>
        <end position="19"/>
    </location>
</feature>
<dbReference type="GO" id="GO:0010468">
    <property type="term" value="P:regulation of gene expression"/>
    <property type="evidence" value="ECO:0007669"/>
    <property type="project" value="TreeGrafter"/>
</dbReference>
<evidence type="ECO:0000256" key="2">
    <source>
        <dbReference type="ARBA" id="ARBA00022729"/>
    </source>
</evidence>
<dbReference type="Pfam" id="PF01079">
    <property type="entry name" value="Hint"/>
    <property type="match status" value="1"/>
</dbReference>
<dbReference type="GO" id="GO:0005509">
    <property type="term" value="F:calcium ion binding"/>
    <property type="evidence" value="ECO:0007669"/>
    <property type="project" value="TreeGrafter"/>
</dbReference>
<dbReference type="EMBL" id="CAJNYT010002663">
    <property type="protein sequence ID" value="CAF3485666.1"/>
    <property type="molecule type" value="Genomic_DNA"/>
</dbReference>
<evidence type="ECO:0000259" key="4">
    <source>
        <dbReference type="SMART" id="SM00305"/>
    </source>
</evidence>
<dbReference type="PANTHER" id="PTHR11889:SF31">
    <property type="entry name" value="PROTEIN HEDGEHOG"/>
    <property type="match status" value="1"/>
</dbReference>
<dbReference type="InterPro" id="IPR050387">
    <property type="entry name" value="Hedgehog_Signaling"/>
</dbReference>
<comment type="caution">
    <text evidence="11">The sequence shown here is derived from an EMBL/GenBank/DDBJ whole genome shotgun (WGS) entry which is preliminary data.</text>
</comment>
<feature type="domain" description="Hint" evidence="5">
    <location>
        <begin position="54"/>
        <end position="152"/>
    </location>
</feature>
<evidence type="ECO:0000259" key="5">
    <source>
        <dbReference type="SMART" id="SM00306"/>
    </source>
</evidence>
<dbReference type="Proteomes" id="UP000663838">
    <property type="component" value="Unassembled WGS sequence"/>
</dbReference>
<dbReference type="Proteomes" id="UP000663862">
    <property type="component" value="Unassembled WGS sequence"/>
</dbReference>
<evidence type="ECO:0000256" key="3">
    <source>
        <dbReference type="SAM" id="SignalP"/>
    </source>
</evidence>
<proteinExistence type="predicted"/>
<dbReference type="InterPro" id="IPR001657">
    <property type="entry name" value="Hedgehog"/>
</dbReference>
<evidence type="ECO:0000313" key="9">
    <source>
        <dbReference type="EMBL" id="CAF3485666.1"/>
    </source>
</evidence>
<dbReference type="GO" id="GO:0016540">
    <property type="term" value="P:protein autoprocessing"/>
    <property type="evidence" value="ECO:0007669"/>
    <property type="project" value="InterPro"/>
</dbReference>
<sequence>MYFVYVCPLFFVFLVPALAVDWADPTEQVTCTCSSVSSSVCMSKVCQTQIPKQAACFPGSGQVILSNGSKKSLSDIQYGDRVLVGDGTFEEVLDFIHANRDQESQYLRIETQKSMEPLLISANHLIFLFKNKNDEAIFAGNLHVGDHLKRILDNGQTIADEIVDIQLTTSIGYYAPLTPSGTIVVNGIVASNYAVVSNHRLAHQTMSVYRLWIRIFGPILLGEKHEQENIHWLLQGMENLAHFPIVEKLADNTFFDGTTHLSTLK</sequence>
<evidence type="ECO:0000313" key="6">
    <source>
        <dbReference type="EMBL" id="CAF3314103.1"/>
    </source>
</evidence>
<dbReference type="CDD" id="cd00081">
    <property type="entry name" value="Hint"/>
    <property type="match status" value="1"/>
</dbReference>
<dbReference type="InterPro" id="IPR001767">
    <property type="entry name" value="Hedgehog_Hint"/>
</dbReference>